<keyword evidence="1" id="KW-1133">Transmembrane helix</keyword>
<reference evidence="2 3" key="2">
    <citation type="journal article" date="2012" name="Stand. Genomic Sci.">
        <title>Complete Genome Sequence of Clostridium clariflavum DSM 19732.</title>
        <authorList>
            <person name="Izquierdo J.A."/>
            <person name="Goodwin L."/>
            <person name="Davenport K.W."/>
            <person name="Teshima H."/>
            <person name="Bruce D."/>
            <person name="Detter C."/>
            <person name="Tapia R."/>
            <person name="Han S."/>
            <person name="Land M."/>
            <person name="Hauser L."/>
            <person name="Jeffries C.D."/>
            <person name="Han J."/>
            <person name="Pitluck S."/>
            <person name="Nolan M."/>
            <person name="Chen A."/>
            <person name="Huntemann M."/>
            <person name="Mavromatis K."/>
            <person name="Mikhailova N."/>
            <person name="Liolios K."/>
            <person name="Woyke T."/>
            <person name="Lynd L.R."/>
        </authorList>
    </citation>
    <scope>NUCLEOTIDE SEQUENCE [LARGE SCALE GENOMIC DNA]</scope>
    <source>
        <strain evidence="3">DSM 19732 / NBRC 101661 / EBR45</strain>
    </source>
</reference>
<evidence type="ECO:0000256" key="1">
    <source>
        <dbReference type="SAM" id="Phobius"/>
    </source>
</evidence>
<keyword evidence="1" id="KW-0472">Membrane</keyword>
<dbReference type="AlphaFoldDB" id="G8LWX6"/>
<organism evidence="2 3">
    <name type="scientific">Acetivibrio clariflavus (strain DSM 19732 / NBRC 101661 / EBR45)</name>
    <name type="common">Clostridium clariflavum</name>
    <dbReference type="NCBI Taxonomy" id="720554"/>
    <lineage>
        <taxon>Bacteria</taxon>
        <taxon>Bacillati</taxon>
        <taxon>Bacillota</taxon>
        <taxon>Clostridia</taxon>
        <taxon>Eubacteriales</taxon>
        <taxon>Oscillospiraceae</taxon>
        <taxon>Acetivibrio</taxon>
    </lineage>
</organism>
<protein>
    <submittedName>
        <fullName evidence="2">Uncharacterized protein</fullName>
    </submittedName>
</protein>
<dbReference type="EMBL" id="CP003065">
    <property type="protein sequence ID" value="AEV67628.1"/>
    <property type="molecule type" value="Genomic_DNA"/>
</dbReference>
<evidence type="ECO:0000313" key="3">
    <source>
        <dbReference type="Proteomes" id="UP000005435"/>
    </source>
</evidence>
<dbReference type="HOGENOM" id="CLU_2715224_0_0_9"/>
<reference evidence="3" key="1">
    <citation type="submission" date="2011-12" db="EMBL/GenBank/DDBJ databases">
        <title>Complete sequence of Clostridium clariflavum DSM 19732.</title>
        <authorList>
            <consortium name="US DOE Joint Genome Institute"/>
            <person name="Lucas S."/>
            <person name="Han J."/>
            <person name="Lapidus A."/>
            <person name="Cheng J.-F."/>
            <person name="Goodwin L."/>
            <person name="Pitluck S."/>
            <person name="Peters L."/>
            <person name="Teshima H."/>
            <person name="Detter J.C."/>
            <person name="Han C."/>
            <person name="Tapia R."/>
            <person name="Land M."/>
            <person name="Hauser L."/>
            <person name="Kyrpides N."/>
            <person name="Ivanova N."/>
            <person name="Pagani I."/>
            <person name="Kitzmiller T."/>
            <person name="Lynd L."/>
            <person name="Izquierdo J."/>
            <person name="Woyke T."/>
        </authorList>
    </citation>
    <scope>NUCLEOTIDE SEQUENCE [LARGE SCALE GENOMIC DNA]</scope>
    <source>
        <strain evidence="3">DSM 19732 / NBRC 101661 / EBR45</strain>
    </source>
</reference>
<dbReference type="STRING" id="720554.Clocl_0950"/>
<gene>
    <name evidence="2" type="ordered locus">Clocl_0950</name>
</gene>
<keyword evidence="3" id="KW-1185">Reference proteome</keyword>
<sequence>MSTITVRACTMFTAKFMGIFIFAIKVGKRIRKGTLKRGNSNWVSLTGCLKNLNLFIKYNMTREVMEWHKGLL</sequence>
<dbReference type="RefSeq" id="WP_014254246.1">
    <property type="nucleotide sequence ID" value="NC_016627.1"/>
</dbReference>
<name>G8LWX6_ACECE</name>
<feature type="transmembrane region" description="Helical" evidence="1">
    <location>
        <begin position="6"/>
        <end position="27"/>
    </location>
</feature>
<accession>G8LWX6</accession>
<dbReference type="Proteomes" id="UP000005435">
    <property type="component" value="Chromosome"/>
</dbReference>
<keyword evidence="1" id="KW-0812">Transmembrane</keyword>
<evidence type="ECO:0000313" key="2">
    <source>
        <dbReference type="EMBL" id="AEV67628.1"/>
    </source>
</evidence>
<proteinExistence type="predicted"/>
<dbReference type="KEGG" id="ccl:Clocl_0950"/>